<dbReference type="InterPro" id="IPR011542">
    <property type="entry name" value="SUF_FeS_clus_asmbl_SufD"/>
</dbReference>
<dbReference type="PANTHER" id="PTHR43575:SF1">
    <property type="entry name" value="PROTEIN ABCI7, CHLOROPLASTIC"/>
    <property type="match status" value="1"/>
</dbReference>
<accession>D7WCN8</accession>
<name>D7WCN8_9CORY</name>
<comment type="caution">
    <text evidence="3">The sequence shown here is derived from an EMBL/GenBank/DDBJ whole genome shotgun (WGS) entry which is preliminary data.</text>
</comment>
<dbReference type="HOGENOM" id="CLU_026231_6_0_11"/>
<dbReference type="Proteomes" id="UP000004208">
    <property type="component" value="Unassembled WGS sequence"/>
</dbReference>
<reference evidence="3" key="1">
    <citation type="submission" date="2010-06" db="EMBL/GenBank/DDBJ databases">
        <authorList>
            <person name="Muzny D."/>
            <person name="Qin X."/>
            <person name="Buhay C."/>
            <person name="Dugan-Rocha S."/>
            <person name="Ding Y."/>
            <person name="Chen G."/>
            <person name="Hawes A."/>
            <person name="Holder M."/>
            <person name="Jhangiani S."/>
            <person name="Johnson A."/>
            <person name="Khan Z."/>
            <person name="Li Z."/>
            <person name="Liu W."/>
            <person name="Liu X."/>
            <person name="Perez L."/>
            <person name="Shen H."/>
            <person name="Wang Q."/>
            <person name="Watt J."/>
            <person name="Xi L."/>
            <person name="Xin Y."/>
            <person name="Zhou J."/>
            <person name="Deng J."/>
            <person name="Jiang H."/>
            <person name="Liu Y."/>
            <person name="Qu J."/>
            <person name="Song X.-Z."/>
            <person name="Zhang L."/>
            <person name="Villasana D."/>
            <person name="Johnson A."/>
            <person name="Liu J."/>
            <person name="Liyanage D."/>
            <person name="Lorensuhewa L."/>
            <person name="Robinson T."/>
            <person name="Song A."/>
            <person name="Song B.-B."/>
            <person name="Dinh H."/>
            <person name="Thornton R."/>
            <person name="Coyle M."/>
            <person name="Francisco L."/>
            <person name="Jackson L."/>
            <person name="Javaid M."/>
            <person name="Korchina V."/>
            <person name="Kovar C."/>
            <person name="Mata R."/>
            <person name="Mathew T."/>
            <person name="Ngo R."/>
            <person name="Nguyen L."/>
            <person name="Nguyen N."/>
            <person name="Okwuonu G."/>
            <person name="Ongeri F."/>
            <person name="Pham C."/>
            <person name="Simmons D."/>
            <person name="Wilczek-Boney K."/>
            <person name="Hale W."/>
            <person name="Jakkamsetti A."/>
            <person name="Pham P."/>
            <person name="Ruth R."/>
            <person name="San Lucas F."/>
            <person name="Warren J."/>
            <person name="Zhang J."/>
            <person name="Zhao Z."/>
            <person name="Zhou C."/>
            <person name="Zhu D."/>
            <person name="Lee S."/>
            <person name="Bess C."/>
            <person name="Blankenburg K."/>
            <person name="Forbes L."/>
            <person name="Fu Q."/>
            <person name="Gubbala S."/>
            <person name="Hirani K."/>
            <person name="Jayaseelan J.C."/>
            <person name="Lara F."/>
            <person name="Munidasa M."/>
            <person name="Palculict T."/>
            <person name="Patil S."/>
            <person name="Pu L.-L."/>
            <person name="Saada N."/>
            <person name="Tang L."/>
            <person name="Weissenberger G."/>
            <person name="Zhu Y."/>
            <person name="Hemphill L."/>
            <person name="Shang Y."/>
            <person name="Youmans B."/>
            <person name="Ayvaz T."/>
            <person name="Ross M."/>
            <person name="Santibanez J."/>
            <person name="Aqrawi P."/>
            <person name="Gross S."/>
            <person name="Joshi V."/>
            <person name="Fowler G."/>
            <person name="Nazareth L."/>
            <person name="Reid J."/>
            <person name="Worley K."/>
            <person name="Petrosino J."/>
            <person name="Highlander S."/>
            <person name="Gibbs R."/>
        </authorList>
    </citation>
    <scope>NUCLEOTIDE SEQUENCE [LARGE SCALE GENOMIC DNA]</scope>
    <source>
        <strain evidence="3">ATCC 33030</strain>
    </source>
</reference>
<dbReference type="PANTHER" id="PTHR43575">
    <property type="entry name" value="PROTEIN ABCI7, CHLOROPLASTIC"/>
    <property type="match status" value="1"/>
</dbReference>
<dbReference type="eggNOG" id="COG0719">
    <property type="taxonomic scope" value="Bacteria"/>
</dbReference>
<protein>
    <submittedName>
        <fullName evidence="3">FeS assembly protein SufD</fullName>
    </submittedName>
</protein>
<dbReference type="InterPro" id="IPR000825">
    <property type="entry name" value="SUF_FeS_clus_asmbl_SufBD_core"/>
</dbReference>
<dbReference type="InterPro" id="IPR055346">
    <property type="entry name" value="Fe-S_cluster_assembly_SufBD"/>
</dbReference>
<comment type="similarity">
    <text evidence="1">Belongs to the iron-sulfur cluster assembly SufBD family.</text>
</comment>
<dbReference type="InterPro" id="IPR037284">
    <property type="entry name" value="SUF_FeS_clus_asmbl_SufBD_sf"/>
</dbReference>
<dbReference type="RefSeq" id="WP_005290078.1">
    <property type="nucleotide sequence ID" value="NZ_CM000961.1"/>
</dbReference>
<organism evidence="3 4">
    <name type="scientific">Corynebacterium genitalium ATCC 33030</name>
    <dbReference type="NCBI Taxonomy" id="585529"/>
    <lineage>
        <taxon>Bacteria</taxon>
        <taxon>Bacillati</taxon>
        <taxon>Actinomycetota</taxon>
        <taxon>Actinomycetes</taxon>
        <taxon>Mycobacteriales</taxon>
        <taxon>Corynebacteriaceae</taxon>
        <taxon>Corynebacterium</taxon>
    </lineage>
</organism>
<dbReference type="NCBIfam" id="TIGR01981">
    <property type="entry name" value="sufD"/>
    <property type="match status" value="1"/>
</dbReference>
<evidence type="ECO:0000313" key="3">
    <source>
        <dbReference type="EMBL" id="EFK53919.1"/>
    </source>
</evidence>
<gene>
    <name evidence="3" type="primary">sufD</name>
    <name evidence="3" type="ORF">HMPREF0291_11576</name>
</gene>
<keyword evidence="4" id="KW-1185">Reference proteome</keyword>
<evidence type="ECO:0000256" key="1">
    <source>
        <dbReference type="ARBA" id="ARBA00043967"/>
    </source>
</evidence>
<dbReference type="EMBL" id="ACLJ02000003">
    <property type="protein sequence ID" value="EFK53919.1"/>
    <property type="molecule type" value="Genomic_DNA"/>
</dbReference>
<dbReference type="Pfam" id="PF01458">
    <property type="entry name" value="SUFBD_core"/>
    <property type="match status" value="1"/>
</dbReference>
<evidence type="ECO:0000259" key="2">
    <source>
        <dbReference type="Pfam" id="PF01458"/>
    </source>
</evidence>
<dbReference type="SUPFAM" id="SSF101960">
    <property type="entry name" value="Stabilizer of iron transporter SufD"/>
    <property type="match status" value="1"/>
</dbReference>
<proteinExistence type="inferred from homology"/>
<dbReference type="AlphaFoldDB" id="D7WCN8"/>
<evidence type="ECO:0000313" key="4">
    <source>
        <dbReference type="Proteomes" id="UP000004208"/>
    </source>
</evidence>
<feature type="domain" description="SUF system FeS cluster assembly SufBD core" evidence="2">
    <location>
        <begin position="133"/>
        <end position="363"/>
    </location>
</feature>
<dbReference type="STRING" id="585529.HMPREF0291_11576"/>
<sequence>MTETVTKKERVGNATFHDNKGDLFASYDVNDFEVPQGRDEIWRFVSLRRLRGLHNGTFPDQGEAQVNVSGPAEVTVEQVSPDDERLKTTSAPVDRIAAQAWTSMPHATIVSVPANAELTEPVVITTTGAGLDVTTFSGLHIEVGQSATATILVQYEGSGTHADNVNFVIGDNAQVNVVVDEQWNNDAVHVGAQSIVCGRDAVLRHTVATFGGELVRNTPRVKYAGSGGDVELTGVYYADDGQYIENRLLVDHNHPYCRSNVLYKGALQGGKDSKLPDARTCWVGDVLIRSNASGTETYEANRNIVLTDGARADAIPNLEIETGDIPGAGHAATVGRFDEEQLFYLKSRGIPDGEARRLIVRGFFNEVLNRIPVENVREELINRVSGELENVEL</sequence>
<dbReference type="OrthoDB" id="9803529at2"/>
<dbReference type="GO" id="GO:0016226">
    <property type="term" value="P:iron-sulfur cluster assembly"/>
    <property type="evidence" value="ECO:0007669"/>
    <property type="project" value="InterPro"/>
</dbReference>